<reference evidence="3" key="1">
    <citation type="submission" date="2025-08" db="UniProtKB">
        <authorList>
            <consortium name="RefSeq"/>
        </authorList>
    </citation>
    <scope>IDENTIFICATION</scope>
    <source>
        <tissue evidence="3">Blood</tissue>
    </source>
</reference>
<name>A0AA97JE94_EUBMA</name>
<protein>
    <submittedName>
        <fullName evidence="3">Guanine nucleotide-binding protein G(I)/G(S)/G(O) subunit gamma-5 isoform X1</fullName>
    </submittedName>
</protein>
<dbReference type="GeneID" id="129330612"/>
<keyword evidence="2" id="KW-1185">Reference proteome</keyword>
<evidence type="ECO:0000313" key="2">
    <source>
        <dbReference type="Proteomes" id="UP001190640"/>
    </source>
</evidence>
<dbReference type="RefSeq" id="XP_054836692.1">
    <property type="nucleotide sequence ID" value="XM_054980717.1"/>
</dbReference>
<feature type="region of interest" description="Disordered" evidence="1">
    <location>
        <begin position="90"/>
        <end position="114"/>
    </location>
</feature>
<evidence type="ECO:0000313" key="3">
    <source>
        <dbReference type="RefSeq" id="XP_054836692.1"/>
    </source>
</evidence>
<dbReference type="KEGG" id="emc:129330612"/>
<gene>
    <name evidence="3" type="primary">GNG5</name>
</gene>
<organism evidence="2 3">
    <name type="scientific">Eublepharis macularius</name>
    <name type="common">Leopard gecko</name>
    <name type="synonym">Cyrtodactylus macularius</name>
    <dbReference type="NCBI Taxonomy" id="481883"/>
    <lineage>
        <taxon>Eukaryota</taxon>
        <taxon>Metazoa</taxon>
        <taxon>Chordata</taxon>
        <taxon>Craniata</taxon>
        <taxon>Vertebrata</taxon>
        <taxon>Euteleostomi</taxon>
        <taxon>Lepidosauria</taxon>
        <taxon>Squamata</taxon>
        <taxon>Bifurcata</taxon>
        <taxon>Gekkota</taxon>
        <taxon>Eublepharidae</taxon>
        <taxon>Eublepharinae</taxon>
        <taxon>Eublepharis</taxon>
    </lineage>
</organism>
<evidence type="ECO:0000256" key="1">
    <source>
        <dbReference type="SAM" id="MobiDB-lite"/>
    </source>
</evidence>
<sequence length="114" mass="12548">MLFPKSQASPHSTTKPRNPPPPATQSAWRPSFPQARESPLRRRRGGDFAKRRKLGEKFSGNLPSPSDAAVLRAAAPSRLKDHVRLFQRRGYEKSGAAAAPGGQREPREGFTSCK</sequence>
<feature type="region of interest" description="Disordered" evidence="1">
    <location>
        <begin position="1"/>
        <end position="67"/>
    </location>
</feature>
<dbReference type="CTD" id="2787"/>
<feature type="compositionally biased region" description="Polar residues" evidence="1">
    <location>
        <begin position="1"/>
        <end position="16"/>
    </location>
</feature>
<accession>A0AA97JE94</accession>
<dbReference type="Proteomes" id="UP001190640">
    <property type="component" value="Chromosome 5"/>
</dbReference>
<proteinExistence type="predicted"/>
<dbReference type="AlphaFoldDB" id="A0AA97JE94"/>